<accession>A0AAE0GP88</accession>
<evidence type="ECO:0000313" key="4">
    <source>
        <dbReference type="EMBL" id="KAK3281830.1"/>
    </source>
</evidence>
<gene>
    <name evidence="4" type="ORF">CYMTET_10401</name>
</gene>
<feature type="domain" description="ARMET C-terminal" evidence="3">
    <location>
        <begin position="90"/>
        <end position="126"/>
    </location>
</feature>
<dbReference type="AlphaFoldDB" id="A0AAE0GP88"/>
<dbReference type="InterPro" id="IPR036361">
    <property type="entry name" value="SAP_dom_sf"/>
</dbReference>
<feature type="signal peptide" evidence="2">
    <location>
        <begin position="1"/>
        <end position="20"/>
    </location>
</feature>
<keyword evidence="2" id="KW-0732">Signal</keyword>
<reference evidence="4 5" key="1">
    <citation type="journal article" date="2015" name="Genome Biol. Evol.">
        <title>Comparative Genomics of a Bacterivorous Green Alga Reveals Evolutionary Causalities and Consequences of Phago-Mixotrophic Mode of Nutrition.</title>
        <authorList>
            <person name="Burns J.A."/>
            <person name="Paasch A."/>
            <person name="Narechania A."/>
            <person name="Kim E."/>
        </authorList>
    </citation>
    <scope>NUCLEOTIDE SEQUENCE [LARGE SCALE GENOMIC DNA]</scope>
    <source>
        <strain evidence="4 5">PLY_AMNH</strain>
    </source>
</reference>
<dbReference type="Pfam" id="PF10208">
    <property type="entry name" value="ARMET_C"/>
    <property type="match status" value="1"/>
</dbReference>
<feature type="compositionally biased region" description="Basic and acidic residues" evidence="1">
    <location>
        <begin position="132"/>
        <end position="148"/>
    </location>
</feature>
<comment type="caution">
    <text evidence="4">The sequence shown here is derived from an EMBL/GenBank/DDBJ whole genome shotgun (WGS) entry which is preliminary data.</text>
</comment>
<proteinExistence type="predicted"/>
<evidence type="ECO:0000256" key="2">
    <source>
        <dbReference type="SAM" id="SignalP"/>
    </source>
</evidence>
<dbReference type="SUPFAM" id="SSF68906">
    <property type="entry name" value="SAP domain"/>
    <property type="match status" value="1"/>
</dbReference>
<dbReference type="InterPro" id="IPR019345">
    <property type="entry name" value="ARMET_C"/>
</dbReference>
<sequence>MTRFACAFSTVTIFIAVSVAETDENVAIDAWLASSDLNEYGDPHETAYAGGNPLFDMSTGESIDRYQHIKAKFPDSPWSTAEAAKKELPNFRKMRVKELRKLLDERGVECKACGEKDDLVQRISETYHLPLTEKPDTKDSRYEPKEIPTDAPNYEDIMRQFKQQETGGTPRQRELLEKLRAKGMSISGAANMDEKMLENLVNAMESDSFKMSHPKDDL</sequence>
<dbReference type="Gene3D" id="1.10.720.30">
    <property type="entry name" value="SAP domain"/>
    <property type="match status" value="1"/>
</dbReference>
<dbReference type="Proteomes" id="UP001190700">
    <property type="component" value="Unassembled WGS sequence"/>
</dbReference>
<feature type="region of interest" description="Disordered" evidence="1">
    <location>
        <begin position="132"/>
        <end position="151"/>
    </location>
</feature>
<keyword evidence="5" id="KW-1185">Reference proteome</keyword>
<organism evidence="4 5">
    <name type="scientific">Cymbomonas tetramitiformis</name>
    <dbReference type="NCBI Taxonomy" id="36881"/>
    <lineage>
        <taxon>Eukaryota</taxon>
        <taxon>Viridiplantae</taxon>
        <taxon>Chlorophyta</taxon>
        <taxon>Pyramimonadophyceae</taxon>
        <taxon>Pyramimonadales</taxon>
        <taxon>Pyramimonadaceae</taxon>
        <taxon>Cymbomonas</taxon>
    </lineage>
</organism>
<evidence type="ECO:0000259" key="3">
    <source>
        <dbReference type="Pfam" id="PF10208"/>
    </source>
</evidence>
<evidence type="ECO:0000256" key="1">
    <source>
        <dbReference type="SAM" id="MobiDB-lite"/>
    </source>
</evidence>
<name>A0AAE0GP88_9CHLO</name>
<dbReference type="EMBL" id="LGRX02003691">
    <property type="protein sequence ID" value="KAK3281830.1"/>
    <property type="molecule type" value="Genomic_DNA"/>
</dbReference>
<protein>
    <recommendedName>
        <fullName evidence="3">ARMET C-terminal domain-containing protein</fullName>
    </recommendedName>
</protein>
<feature type="chain" id="PRO_5042239772" description="ARMET C-terminal domain-containing protein" evidence="2">
    <location>
        <begin position="21"/>
        <end position="218"/>
    </location>
</feature>
<evidence type="ECO:0000313" key="5">
    <source>
        <dbReference type="Proteomes" id="UP001190700"/>
    </source>
</evidence>